<dbReference type="PANTHER" id="PTHR12526">
    <property type="entry name" value="GLYCOSYLTRANSFERASE"/>
    <property type="match status" value="1"/>
</dbReference>
<dbReference type="Proteomes" id="UP001300692">
    <property type="component" value="Unassembled WGS sequence"/>
</dbReference>
<dbReference type="InterPro" id="IPR001296">
    <property type="entry name" value="Glyco_trans_1"/>
</dbReference>
<feature type="domain" description="Glycosyl transferase family 1" evidence="1">
    <location>
        <begin position="188"/>
        <end position="348"/>
    </location>
</feature>
<protein>
    <submittedName>
        <fullName evidence="3">Glycosyltransferase family 4 protein</fullName>
    </submittedName>
</protein>
<evidence type="ECO:0000313" key="4">
    <source>
        <dbReference type="Proteomes" id="UP001300692"/>
    </source>
</evidence>
<reference evidence="3 4" key="1">
    <citation type="submission" date="2022-10" db="EMBL/GenBank/DDBJ databases">
        <title>Comparative genomics and taxonomic characterization of three novel marine species of genus Reichenbachiella exhibiting antioxidant and polysaccharide degradation activities.</title>
        <authorList>
            <person name="Muhammad N."/>
            <person name="Lee Y.-J."/>
            <person name="Ko J."/>
            <person name="Kim S.-G."/>
        </authorList>
    </citation>
    <scope>NUCLEOTIDE SEQUENCE [LARGE SCALE GENOMIC DNA]</scope>
    <source>
        <strain evidence="3 4">ABR2-5</strain>
    </source>
</reference>
<dbReference type="Gene3D" id="3.40.50.2000">
    <property type="entry name" value="Glycogen Phosphorylase B"/>
    <property type="match status" value="2"/>
</dbReference>
<dbReference type="EMBL" id="JAOYOD010000001">
    <property type="protein sequence ID" value="MCV9385029.1"/>
    <property type="molecule type" value="Genomic_DNA"/>
</dbReference>
<evidence type="ECO:0000259" key="2">
    <source>
        <dbReference type="Pfam" id="PF13439"/>
    </source>
</evidence>
<gene>
    <name evidence="3" type="ORF">N7U62_00060</name>
</gene>
<dbReference type="CDD" id="cd03801">
    <property type="entry name" value="GT4_PimA-like"/>
    <property type="match status" value="1"/>
</dbReference>
<sequence>MTKKIRVLESIRQGMVGGGETHVYDLSTRLNKELFEPIVLSFTDGEMVTALRDSGIETHVIHTTRPFDTKVVQSVISLIKERDIDIVHAHGTRAASNVLKAAKKVGKPVIYTVHGWSFNLNQSWPVKFLRKQIEGYIARRTNLNICVSESNRSTGKKELRGFESIVINNGVSLEKFDHSISSFSIATEIGKKEGEIWLGFLARMTFQKDPLTLLRAFKIALEKKSNLRLLMVGSGELEQEVREFVTKERLHEKVKMLPFRADVPAILSAIDIYCLPSLWEGLPIGILEAMAMKKPVIATRVDGSKEIVNDNVGVLIEKENVDEMAKAMIDLSSSQDRLSSMGENAYQMILKSFSVEQMVEKTEGAYQRIL</sequence>
<evidence type="ECO:0000259" key="1">
    <source>
        <dbReference type="Pfam" id="PF00534"/>
    </source>
</evidence>
<dbReference type="InterPro" id="IPR028098">
    <property type="entry name" value="Glyco_trans_4-like_N"/>
</dbReference>
<feature type="domain" description="Glycosyltransferase subfamily 4-like N-terminal" evidence="2">
    <location>
        <begin position="16"/>
        <end position="174"/>
    </location>
</feature>
<proteinExistence type="predicted"/>
<dbReference type="Pfam" id="PF00534">
    <property type="entry name" value="Glycos_transf_1"/>
    <property type="match status" value="1"/>
</dbReference>
<dbReference type="Pfam" id="PF13439">
    <property type="entry name" value="Glyco_transf_4"/>
    <property type="match status" value="1"/>
</dbReference>
<keyword evidence="4" id="KW-1185">Reference proteome</keyword>
<name>A0ABT3CNI5_9BACT</name>
<dbReference type="SUPFAM" id="SSF53756">
    <property type="entry name" value="UDP-Glycosyltransferase/glycogen phosphorylase"/>
    <property type="match status" value="1"/>
</dbReference>
<comment type="caution">
    <text evidence="3">The sequence shown here is derived from an EMBL/GenBank/DDBJ whole genome shotgun (WGS) entry which is preliminary data.</text>
</comment>
<organism evidence="3 4">
    <name type="scientific">Reichenbachiella ulvae</name>
    <dbReference type="NCBI Taxonomy" id="2980104"/>
    <lineage>
        <taxon>Bacteria</taxon>
        <taxon>Pseudomonadati</taxon>
        <taxon>Bacteroidota</taxon>
        <taxon>Cytophagia</taxon>
        <taxon>Cytophagales</taxon>
        <taxon>Reichenbachiellaceae</taxon>
        <taxon>Reichenbachiella</taxon>
    </lineage>
</organism>
<dbReference type="RefSeq" id="WP_264135824.1">
    <property type="nucleotide sequence ID" value="NZ_JAOYOD010000001.1"/>
</dbReference>
<evidence type="ECO:0000313" key="3">
    <source>
        <dbReference type="EMBL" id="MCV9385029.1"/>
    </source>
</evidence>
<accession>A0ABT3CNI5</accession>
<dbReference type="PANTHER" id="PTHR12526:SF630">
    <property type="entry name" value="GLYCOSYLTRANSFERASE"/>
    <property type="match status" value="1"/>
</dbReference>